<feature type="transmembrane region" description="Helical" evidence="15">
    <location>
        <begin position="390"/>
        <end position="410"/>
    </location>
</feature>
<evidence type="ECO:0000256" key="11">
    <source>
        <dbReference type="ARBA" id="ARBA00022833"/>
    </source>
</evidence>
<evidence type="ECO:0000256" key="12">
    <source>
        <dbReference type="ARBA" id="ARBA00022989"/>
    </source>
</evidence>
<dbReference type="SMART" id="SM00184">
    <property type="entry name" value="RING"/>
    <property type="match status" value="1"/>
</dbReference>
<feature type="transmembrane region" description="Helical" evidence="15">
    <location>
        <begin position="422"/>
        <end position="440"/>
    </location>
</feature>
<dbReference type="PANTHER" id="PTHR22763:SF162">
    <property type="entry name" value="TRANSMEMBRANE E3 UBIQUITIN-PROTEIN LIGASE 1"/>
    <property type="match status" value="1"/>
</dbReference>
<comment type="catalytic activity">
    <reaction evidence="1">
        <text>S-ubiquitinyl-[E2 ubiquitin-conjugating enzyme]-L-cysteine + [acceptor protein]-L-lysine = [E2 ubiquitin-conjugating enzyme]-L-cysteine + N(6)-ubiquitinyl-[acceptor protein]-L-lysine.</text>
        <dbReference type="EC" id="2.3.2.27"/>
    </reaction>
</comment>
<dbReference type="SUPFAM" id="SSF57850">
    <property type="entry name" value="RING/U-box"/>
    <property type="match status" value="1"/>
</dbReference>
<keyword evidence="12 15" id="KW-1133">Transmembrane helix</keyword>
<evidence type="ECO:0000256" key="15">
    <source>
        <dbReference type="SAM" id="Phobius"/>
    </source>
</evidence>
<keyword evidence="11" id="KW-0862">Zinc</keyword>
<dbReference type="GO" id="GO:0012505">
    <property type="term" value="C:endomembrane system"/>
    <property type="evidence" value="ECO:0007669"/>
    <property type="project" value="UniProtKB-SubCell"/>
</dbReference>
<sequence>MQLSVYIACILTSFVDPGAPAAARNPVGHVDMVVGPATGEFLGNWNVTNGMVGPLQFKYVTFDNTTNTQPGVAEIAVFDLNWTVSIYEDYKKNHSGLETLSRTVELYLTIIDGQYNTDGGYSFLGVGYYYPNTTRGVVGLKHRTRYSYPTLSLNLSDYQQVLTSTTDPWPPLDAFPDAETVSNTSLELCDYMLYFNVGSYPRDIKTSRYPPDYASQMLPEGVPSDEVEGKENVPQVTFYLLSKNCSINITGLLPIKNYATEFTDSLIYSSCYTLLMLIALPIGIHTVTTLTSIVRLNQLSIISLILQTTLDALLGTLGIRLALSFSASSNATVLPSVLLLVYCVVVDLHLIMLHHRRNMANPNGGLVRMYFYFFIAMALGIILLEFIPFNFMFFVFLAASSYWVPQCIHLHRNVTPLLSYRPHYVIVATLIRMVPIWYFYCYDDNYLHFRTNQYYQYFLLVWNAIQLFWLLYLLLSSKRRYQMHLKRFPNTVYHYDRQILPHTIITDGTESLPVKKLFAELPMGSSPKESLQHSPRTFPLVFKYVVTPATTENSREAFCGDYCMNPLHRHSYLYDSKTTLFDYYPALRKRLSVQPNTVLNLSDPEGTMTNCFYMLPLQDVRDMLVCAICLDYISLSPHSVSLYQDSKARDIDVHYLEAHPEALQYQQGEEEEEEKGGVNILHENQKIPWITPCGHVFHAGCLRNWLEQSLQCPIDREQIPLPNY</sequence>
<dbReference type="EMBL" id="VDLU01000004">
    <property type="protein sequence ID" value="TNJ27365.1"/>
    <property type="molecule type" value="Genomic_DNA"/>
</dbReference>
<dbReference type="GO" id="GO:0043161">
    <property type="term" value="P:proteasome-mediated ubiquitin-dependent protein catabolic process"/>
    <property type="evidence" value="ECO:0007669"/>
    <property type="project" value="TreeGrafter"/>
</dbReference>
<feature type="transmembrane region" description="Helical" evidence="15">
    <location>
        <begin position="333"/>
        <end position="353"/>
    </location>
</feature>
<evidence type="ECO:0000256" key="8">
    <source>
        <dbReference type="ARBA" id="ARBA00022729"/>
    </source>
</evidence>
<dbReference type="Pfam" id="PF11145">
    <property type="entry name" value="DUF2921"/>
    <property type="match status" value="1"/>
</dbReference>
<evidence type="ECO:0000256" key="2">
    <source>
        <dbReference type="ARBA" id="ARBA00004127"/>
    </source>
</evidence>
<accession>A0A4Z1SQY7</accession>
<keyword evidence="13 15" id="KW-0472">Membrane</keyword>
<evidence type="ECO:0000256" key="9">
    <source>
        <dbReference type="ARBA" id="ARBA00022771"/>
    </source>
</evidence>
<feature type="domain" description="RING-type" evidence="16">
    <location>
        <begin position="626"/>
        <end position="716"/>
    </location>
</feature>
<dbReference type="InterPro" id="IPR001841">
    <property type="entry name" value="Znf_RING"/>
</dbReference>
<evidence type="ECO:0000256" key="4">
    <source>
        <dbReference type="ARBA" id="ARBA00012483"/>
    </source>
</evidence>
<keyword evidence="9 14" id="KW-0863">Zinc-finger</keyword>
<dbReference type="PANTHER" id="PTHR22763">
    <property type="entry name" value="RING ZINC FINGER PROTEIN"/>
    <property type="match status" value="1"/>
</dbReference>
<dbReference type="GO" id="GO:0008270">
    <property type="term" value="F:zinc ion binding"/>
    <property type="evidence" value="ECO:0007669"/>
    <property type="project" value="UniProtKB-KW"/>
</dbReference>
<dbReference type="InterPro" id="IPR013083">
    <property type="entry name" value="Znf_RING/FYVE/PHD"/>
</dbReference>
<feature type="transmembrane region" description="Helical" evidence="15">
    <location>
        <begin position="299"/>
        <end position="321"/>
    </location>
</feature>
<feature type="transmembrane region" description="Helical" evidence="15">
    <location>
        <begin position="266"/>
        <end position="287"/>
    </location>
</feature>
<dbReference type="EC" id="2.3.2.27" evidence="4"/>
<reference evidence="17 18" key="1">
    <citation type="submission" date="2019-05" db="EMBL/GenBank/DDBJ databases">
        <title>The compact genome of Giardia muris reveals important steps in the evolution of intestinal protozoan parasites.</title>
        <authorList>
            <person name="Xu F."/>
            <person name="Jimenez-Gonzalez A."/>
            <person name="Einarsson E."/>
            <person name="Astvaldsson A."/>
            <person name="Peirasmaki D."/>
            <person name="Eckmann L."/>
            <person name="Andersson J.O."/>
            <person name="Svard S.G."/>
            <person name="Jerlstrom-Hultqvist J."/>
        </authorList>
    </citation>
    <scope>NUCLEOTIDE SEQUENCE [LARGE SCALE GENOMIC DNA]</scope>
    <source>
        <strain evidence="17 18">Roberts-Thomson</strain>
    </source>
</reference>
<comment type="caution">
    <text evidence="17">The sequence shown here is derived from an EMBL/GenBank/DDBJ whole genome shotgun (WGS) entry which is preliminary data.</text>
</comment>
<dbReference type="Pfam" id="PF13639">
    <property type="entry name" value="zf-RING_2"/>
    <property type="match status" value="1"/>
</dbReference>
<dbReference type="OrthoDB" id="8062037at2759"/>
<keyword evidence="10" id="KW-0833">Ubl conjugation pathway</keyword>
<evidence type="ECO:0000256" key="14">
    <source>
        <dbReference type="PROSITE-ProRule" id="PRU00175"/>
    </source>
</evidence>
<comment type="subcellular location">
    <subcellularLocation>
        <location evidence="2">Endomembrane system</location>
        <topology evidence="2">Multi-pass membrane protein</topology>
    </subcellularLocation>
</comment>
<keyword evidence="5" id="KW-0808">Transferase</keyword>
<dbReference type="InterPro" id="IPR050731">
    <property type="entry name" value="HRD1_E3_ubiq-ligases"/>
</dbReference>
<evidence type="ECO:0000256" key="7">
    <source>
        <dbReference type="ARBA" id="ARBA00022723"/>
    </source>
</evidence>
<evidence type="ECO:0000256" key="13">
    <source>
        <dbReference type="ARBA" id="ARBA00023136"/>
    </source>
</evidence>
<gene>
    <name evidence="17" type="ORF">GMRT_13873</name>
</gene>
<dbReference type="VEuPathDB" id="GiardiaDB:GMRT_13873"/>
<evidence type="ECO:0000256" key="5">
    <source>
        <dbReference type="ARBA" id="ARBA00022679"/>
    </source>
</evidence>
<dbReference type="Proteomes" id="UP000315496">
    <property type="component" value="Chromosome 4"/>
</dbReference>
<feature type="transmembrane region" description="Helical" evidence="15">
    <location>
        <begin position="365"/>
        <end position="384"/>
    </location>
</feature>
<name>A0A4Z1SQY7_GIAMU</name>
<organism evidence="17 18">
    <name type="scientific">Giardia muris</name>
    <dbReference type="NCBI Taxonomy" id="5742"/>
    <lineage>
        <taxon>Eukaryota</taxon>
        <taxon>Metamonada</taxon>
        <taxon>Diplomonadida</taxon>
        <taxon>Hexamitidae</taxon>
        <taxon>Giardiinae</taxon>
        <taxon>Giardia</taxon>
    </lineage>
</organism>
<keyword evidence="8" id="KW-0732">Signal</keyword>
<evidence type="ECO:0000313" key="18">
    <source>
        <dbReference type="Proteomes" id="UP000315496"/>
    </source>
</evidence>
<protein>
    <recommendedName>
        <fullName evidence="4">RING-type E3 ubiquitin transferase</fullName>
        <ecNumber evidence="4">2.3.2.27</ecNumber>
    </recommendedName>
</protein>
<dbReference type="InterPro" id="IPR021319">
    <property type="entry name" value="DUF2921"/>
</dbReference>
<comment type="pathway">
    <text evidence="3">Protein modification; protein ubiquitination.</text>
</comment>
<keyword evidence="6 15" id="KW-0812">Transmembrane</keyword>
<keyword evidence="7" id="KW-0479">Metal-binding</keyword>
<evidence type="ECO:0000256" key="10">
    <source>
        <dbReference type="ARBA" id="ARBA00022786"/>
    </source>
</evidence>
<evidence type="ECO:0000256" key="3">
    <source>
        <dbReference type="ARBA" id="ARBA00004906"/>
    </source>
</evidence>
<evidence type="ECO:0000259" key="16">
    <source>
        <dbReference type="PROSITE" id="PS50089"/>
    </source>
</evidence>
<keyword evidence="18" id="KW-1185">Reference proteome</keyword>
<dbReference type="Gene3D" id="3.30.40.10">
    <property type="entry name" value="Zinc/RING finger domain, C3HC4 (zinc finger)"/>
    <property type="match status" value="1"/>
</dbReference>
<dbReference type="PROSITE" id="PS50089">
    <property type="entry name" value="ZF_RING_2"/>
    <property type="match status" value="1"/>
</dbReference>
<dbReference type="GO" id="GO:0061630">
    <property type="term" value="F:ubiquitin protein ligase activity"/>
    <property type="evidence" value="ECO:0007669"/>
    <property type="project" value="UniProtKB-EC"/>
</dbReference>
<feature type="transmembrane region" description="Helical" evidence="15">
    <location>
        <begin position="455"/>
        <end position="475"/>
    </location>
</feature>
<evidence type="ECO:0000256" key="6">
    <source>
        <dbReference type="ARBA" id="ARBA00022692"/>
    </source>
</evidence>
<dbReference type="AlphaFoldDB" id="A0A4Z1SQY7"/>
<evidence type="ECO:0000256" key="1">
    <source>
        <dbReference type="ARBA" id="ARBA00000900"/>
    </source>
</evidence>
<proteinExistence type="predicted"/>
<evidence type="ECO:0000313" key="17">
    <source>
        <dbReference type="EMBL" id="TNJ27365.1"/>
    </source>
</evidence>